<sequence length="215" mass="22746">MMDGFVRIWCLRHAESENVTAGVAGAVPAAPLTGHGREQAAGAAGILTGEPIAGIYCSTALRARQTAEFLAPSPAVTIVEMPELAEVGIGRYEGTTDPAVHRLTADVLRAWVVDHDLERKVADGETGREVVARMTAALGVITRAHRGETVAVVGHVASLTAALAALCRLGADVWGAPLPHAIPFAVDFDGEDWHCPSWPGARPRWTMDPFRVTTT</sequence>
<dbReference type="GO" id="GO:0005737">
    <property type="term" value="C:cytoplasm"/>
    <property type="evidence" value="ECO:0007669"/>
    <property type="project" value="TreeGrafter"/>
</dbReference>
<keyword evidence="2" id="KW-1185">Reference proteome</keyword>
<dbReference type="PANTHER" id="PTHR48100:SF1">
    <property type="entry name" value="HISTIDINE PHOSPHATASE FAMILY PROTEIN-RELATED"/>
    <property type="match status" value="1"/>
</dbReference>
<dbReference type="Proteomes" id="UP000653480">
    <property type="component" value="Unassembled WGS sequence"/>
</dbReference>
<dbReference type="Gene3D" id="3.40.50.1240">
    <property type="entry name" value="Phosphoglycerate mutase-like"/>
    <property type="match status" value="1"/>
</dbReference>
<protein>
    <recommendedName>
        <fullName evidence="3">Histidine phosphatase family protein</fullName>
    </recommendedName>
</protein>
<reference evidence="1" key="2">
    <citation type="submission" date="2020-09" db="EMBL/GenBank/DDBJ databases">
        <authorList>
            <person name="Sun Q."/>
            <person name="Zhou Y."/>
        </authorList>
    </citation>
    <scope>NUCLEOTIDE SEQUENCE</scope>
    <source>
        <strain evidence="1">CGMCC 4.7138</strain>
    </source>
</reference>
<comment type="caution">
    <text evidence="1">The sequence shown here is derived from an EMBL/GenBank/DDBJ whole genome shotgun (WGS) entry which is preliminary data.</text>
</comment>
<evidence type="ECO:0008006" key="3">
    <source>
        <dbReference type="Google" id="ProtNLM"/>
    </source>
</evidence>
<dbReference type="Pfam" id="PF00300">
    <property type="entry name" value="His_Phos_1"/>
    <property type="match status" value="1"/>
</dbReference>
<dbReference type="SUPFAM" id="SSF53254">
    <property type="entry name" value="Phosphoglycerate mutase-like"/>
    <property type="match status" value="1"/>
</dbReference>
<evidence type="ECO:0000313" key="1">
    <source>
        <dbReference type="EMBL" id="GGO16955.1"/>
    </source>
</evidence>
<accession>A0A8H9H0B5</accession>
<dbReference type="SMART" id="SM00855">
    <property type="entry name" value="PGAM"/>
    <property type="match status" value="1"/>
</dbReference>
<dbReference type="PANTHER" id="PTHR48100">
    <property type="entry name" value="BROAD-SPECIFICITY PHOSPHATASE YOR283W-RELATED"/>
    <property type="match status" value="1"/>
</dbReference>
<dbReference type="CDD" id="cd07067">
    <property type="entry name" value="HP_PGM_like"/>
    <property type="match status" value="1"/>
</dbReference>
<evidence type="ECO:0000313" key="2">
    <source>
        <dbReference type="Proteomes" id="UP000653480"/>
    </source>
</evidence>
<gene>
    <name evidence="1" type="ORF">GCM10011574_40000</name>
</gene>
<dbReference type="InterPro" id="IPR013078">
    <property type="entry name" value="His_Pase_superF_clade-1"/>
</dbReference>
<dbReference type="GO" id="GO:0016791">
    <property type="term" value="F:phosphatase activity"/>
    <property type="evidence" value="ECO:0007669"/>
    <property type="project" value="TreeGrafter"/>
</dbReference>
<dbReference type="AlphaFoldDB" id="A0A8H9H0B5"/>
<name>A0A8H9H0B5_9ACTN</name>
<dbReference type="InterPro" id="IPR029033">
    <property type="entry name" value="His_PPase_superfam"/>
</dbReference>
<proteinExistence type="predicted"/>
<dbReference type="InterPro" id="IPR050275">
    <property type="entry name" value="PGM_Phosphatase"/>
</dbReference>
<dbReference type="EMBL" id="BMMN01000006">
    <property type="protein sequence ID" value="GGO16955.1"/>
    <property type="molecule type" value="Genomic_DNA"/>
</dbReference>
<organism evidence="1 2">
    <name type="scientific">Microbispora bryophytorum</name>
    <dbReference type="NCBI Taxonomy" id="1460882"/>
    <lineage>
        <taxon>Bacteria</taxon>
        <taxon>Bacillati</taxon>
        <taxon>Actinomycetota</taxon>
        <taxon>Actinomycetes</taxon>
        <taxon>Streptosporangiales</taxon>
        <taxon>Streptosporangiaceae</taxon>
        <taxon>Microbispora</taxon>
    </lineage>
</organism>
<reference evidence="1" key="1">
    <citation type="journal article" date="2014" name="Int. J. Syst. Evol. Microbiol.">
        <title>Complete genome sequence of Corynebacterium casei LMG S-19264T (=DSM 44701T), isolated from a smear-ripened cheese.</title>
        <authorList>
            <consortium name="US DOE Joint Genome Institute (JGI-PGF)"/>
            <person name="Walter F."/>
            <person name="Albersmeier A."/>
            <person name="Kalinowski J."/>
            <person name="Ruckert C."/>
        </authorList>
    </citation>
    <scope>NUCLEOTIDE SEQUENCE</scope>
    <source>
        <strain evidence="1">CGMCC 4.7138</strain>
    </source>
</reference>